<keyword evidence="4" id="KW-0539">Nucleus</keyword>
<evidence type="ECO:0000313" key="9">
    <source>
        <dbReference type="Proteomes" id="UP000762676"/>
    </source>
</evidence>
<feature type="region of interest" description="Disordered" evidence="7">
    <location>
        <begin position="200"/>
        <end position="262"/>
    </location>
</feature>
<accession>A0AAV4FL83</accession>
<dbReference type="AlphaFoldDB" id="A0AAV4FL83"/>
<comment type="caution">
    <text evidence="8">The sequence shown here is derived from an EMBL/GenBank/DDBJ whole genome shotgun (WGS) entry which is preliminary data.</text>
</comment>
<dbReference type="PANTHER" id="PTHR13372:SF5">
    <property type="entry name" value="GEMININ"/>
    <property type="match status" value="1"/>
</dbReference>
<reference evidence="8 9" key="1">
    <citation type="journal article" date="2021" name="Elife">
        <title>Chloroplast acquisition without the gene transfer in kleptoplastic sea slugs, Plakobranchus ocellatus.</title>
        <authorList>
            <person name="Maeda T."/>
            <person name="Takahashi S."/>
            <person name="Yoshida T."/>
            <person name="Shimamura S."/>
            <person name="Takaki Y."/>
            <person name="Nagai Y."/>
            <person name="Toyoda A."/>
            <person name="Suzuki Y."/>
            <person name="Arimoto A."/>
            <person name="Ishii H."/>
            <person name="Satoh N."/>
            <person name="Nishiyama T."/>
            <person name="Hasebe M."/>
            <person name="Maruyama T."/>
            <person name="Minagawa J."/>
            <person name="Obokata J."/>
            <person name="Shigenobu S."/>
        </authorList>
    </citation>
    <scope>NUCLEOTIDE SEQUENCE [LARGE SCALE GENOMIC DNA]</scope>
</reference>
<evidence type="ECO:0000256" key="7">
    <source>
        <dbReference type="SAM" id="MobiDB-lite"/>
    </source>
</evidence>
<evidence type="ECO:0000256" key="1">
    <source>
        <dbReference type="ARBA" id="ARBA00004123"/>
    </source>
</evidence>
<evidence type="ECO:0000256" key="3">
    <source>
        <dbReference type="ARBA" id="ARBA00023054"/>
    </source>
</evidence>
<dbReference type="SUPFAM" id="SSF111469">
    <property type="entry name" value="Geminin coiled-coil domain"/>
    <property type="match status" value="1"/>
</dbReference>
<protein>
    <submittedName>
        <fullName evidence="8">Geminin-like</fullName>
    </submittedName>
</protein>
<comment type="subcellular location">
    <subcellularLocation>
        <location evidence="1">Nucleus</location>
    </subcellularLocation>
</comment>
<keyword evidence="5" id="KW-0131">Cell cycle</keyword>
<dbReference type="Gene3D" id="1.20.5.1180">
    <property type="entry name" value="Geminin coiled-coil domain"/>
    <property type="match status" value="1"/>
</dbReference>
<evidence type="ECO:0000256" key="6">
    <source>
        <dbReference type="SAM" id="Coils"/>
    </source>
</evidence>
<keyword evidence="9" id="KW-1185">Reference proteome</keyword>
<feature type="compositionally biased region" description="Basic and acidic residues" evidence="7">
    <location>
        <begin position="211"/>
        <end position="221"/>
    </location>
</feature>
<feature type="coiled-coil region" evidence="6">
    <location>
        <begin position="144"/>
        <end position="191"/>
    </location>
</feature>
<sequence length="293" mass="33097">MEDAVQQSGILMQIPKHQSTPKEPMDRSERRSLQTLQASPTGTGLNGGKESIKDKNRSILDGHKEHFRGQPKNLTIYEDVHLADSNSSVHCSRGTQTDKSLSKHQHSWSVEVEELQENGGDSAYFDQEAFDLMANENIPEFYWKDLAEERRRALEESLEENRRLSIEVSQLKEENSRLSDVAQEAKQLKELLEGVLSDDEDSAIKSEVSTEAEHSREKCAGEEQVSPKNEAGPQKKTEGKVDRSRGRGRQRKSWTTNIAEMTNMRVNAAAKAATEREGWRSMASNLFKEIEPS</sequence>
<comment type="similarity">
    <text evidence="2">Belongs to the geminin family.</text>
</comment>
<evidence type="ECO:0000256" key="2">
    <source>
        <dbReference type="ARBA" id="ARBA00007979"/>
    </source>
</evidence>
<evidence type="ECO:0000256" key="4">
    <source>
        <dbReference type="ARBA" id="ARBA00023242"/>
    </source>
</evidence>
<gene>
    <name evidence="8" type="ORF">ElyMa_005739300</name>
</gene>
<keyword evidence="3 6" id="KW-0175">Coiled coil</keyword>
<name>A0AAV4FL83_9GAST</name>
<dbReference type="InterPro" id="IPR022786">
    <property type="entry name" value="Geminin/Multicilin"/>
</dbReference>
<feature type="compositionally biased region" description="Basic and acidic residues" evidence="7">
    <location>
        <begin position="233"/>
        <end position="245"/>
    </location>
</feature>
<organism evidence="8 9">
    <name type="scientific">Elysia marginata</name>
    <dbReference type="NCBI Taxonomy" id="1093978"/>
    <lineage>
        <taxon>Eukaryota</taxon>
        <taxon>Metazoa</taxon>
        <taxon>Spiralia</taxon>
        <taxon>Lophotrochozoa</taxon>
        <taxon>Mollusca</taxon>
        <taxon>Gastropoda</taxon>
        <taxon>Heterobranchia</taxon>
        <taxon>Euthyneura</taxon>
        <taxon>Panpulmonata</taxon>
        <taxon>Sacoglossa</taxon>
        <taxon>Placobranchoidea</taxon>
        <taxon>Plakobranchidae</taxon>
        <taxon>Elysia</taxon>
    </lineage>
</organism>
<dbReference type="Proteomes" id="UP000762676">
    <property type="component" value="Unassembled WGS sequence"/>
</dbReference>
<dbReference type="EMBL" id="BMAT01011494">
    <property type="protein sequence ID" value="GFR73819.1"/>
    <property type="molecule type" value="Genomic_DNA"/>
</dbReference>
<feature type="compositionally biased region" description="Basic and acidic residues" evidence="7">
    <location>
        <begin position="23"/>
        <end position="32"/>
    </location>
</feature>
<feature type="region of interest" description="Disordered" evidence="7">
    <location>
        <begin position="1"/>
        <end position="67"/>
    </location>
</feature>
<dbReference type="GO" id="GO:0045786">
    <property type="term" value="P:negative regulation of cell cycle"/>
    <property type="evidence" value="ECO:0007669"/>
    <property type="project" value="TreeGrafter"/>
</dbReference>
<evidence type="ECO:0000313" key="8">
    <source>
        <dbReference type="EMBL" id="GFR73819.1"/>
    </source>
</evidence>
<dbReference type="GO" id="GO:0005634">
    <property type="term" value="C:nucleus"/>
    <property type="evidence" value="ECO:0007669"/>
    <property type="project" value="UniProtKB-SubCell"/>
</dbReference>
<feature type="compositionally biased region" description="Basic and acidic residues" evidence="7">
    <location>
        <begin position="50"/>
        <end position="67"/>
    </location>
</feature>
<proteinExistence type="inferred from homology"/>
<feature type="compositionally biased region" description="Polar residues" evidence="7">
    <location>
        <begin position="33"/>
        <end position="43"/>
    </location>
</feature>
<dbReference type="PANTHER" id="PTHR13372">
    <property type="entry name" value="GEMININ"/>
    <property type="match status" value="1"/>
</dbReference>
<feature type="compositionally biased region" description="Polar residues" evidence="7">
    <location>
        <begin position="1"/>
        <end position="10"/>
    </location>
</feature>
<evidence type="ECO:0000256" key="5">
    <source>
        <dbReference type="ARBA" id="ARBA00023306"/>
    </source>
</evidence>
<dbReference type="GO" id="GO:0008156">
    <property type="term" value="P:negative regulation of DNA replication"/>
    <property type="evidence" value="ECO:0007669"/>
    <property type="project" value="TreeGrafter"/>
</dbReference>
<dbReference type="Pfam" id="PF07412">
    <property type="entry name" value="Geminin"/>
    <property type="match status" value="1"/>
</dbReference>